<keyword evidence="3" id="KW-1185">Reference proteome</keyword>
<protein>
    <recommendedName>
        <fullName evidence="4">Lipoprotein</fullName>
    </recommendedName>
</protein>
<dbReference type="AlphaFoldDB" id="A0A6G4U2K8"/>
<comment type="caution">
    <text evidence="2">The sequence shown here is derived from an EMBL/GenBank/DDBJ whole genome shotgun (WGS) entry which is preliminary data.</text>
</comment>
<proteinExistence type="predicted"/>
<dbReference type="Proteomes" id="UP000481583">
    <property type="component" value="Unassembled WGS sequence"/>
</dbReference>
<evidence type="ECO:0000256" key="1">
    <source>
        <dbReference type="SAM" id="SignalP"/>
    </source>
</evidence>
<evidence type="ECO:0008006" key="4">
    <source>
        <dbReference type="Google" id="ProtNLM"/>
    </source>
</evidence>
<reference evidence="2 3" key="1">
    <citation type="submission" date="2020-02" db="EMBL/GenBank/DDBJ databases">
        <title>Whole-genome analyses of novel actinobacteria.</title>
        <authorList>
            <person name="Sahin N."/>
        </authorList>
    </citation>
    <scope>NUCLEOTIDE SEQUENCE [LARGE SCALE GENOMIC DNA]</scope>
    <source>
        <strain evidence="2 3">A7024</strain>
    </source>
</reference>
<accession>A0A6G4U2K8</accession>
<name>A0A6G4U2K8_9ACTN</name>
<evidence type="ECO:0000313" key="3">
    <source>
        <dbReference type="Proteomes" id="UP000481583"/>
    </source>
</evidence>
<feature type="chain" id="PRO_5038560131" description="Lipoprotein" evidence="1">
    <location>
        <begin position="24"/>
        <end position="187"/>
    </location>
</feature>
<dbReference type="EMBL" id="JAAKZV010000079">
    <property type="protein sequence ID" value="NGN65980.1"/>
    <property type="molecule type" value="Genomic_DNA"/>
</dbReference>
<organism evidence="2 3">
    <name type="scientific">Streptomyces coryli</name>
    <dbReference type="NCBI Taxonomy" id="1128680"/>
    <lineage>
        <taxon>Bacteria</taxon>
        <taxon>Bacillati</taxon>
        <taxon>Actinomycetota</taxon>
        <taxon>Actinomycetes</taxon>
        <taxon>Kitasatosporales</taxon>
        <taxon>Streptomycetaceae</taxon>
        <taxon>Streptomyces</taxon>
    </lineage>
</organism>
<gene>
    <name evidence="2" type="ORF">G5C51_19040</name>
</gene>
<dbReference type="RefSeq" id="WP_165238923.1">
    <property type="nucleotide sequence ID" value="NZ_JAAKZV010000079.1"/>
</dbReference>
<feature type="signal peptide" evidence="1">
    <location>
        <begin position="1"/>
        <end position="23"/>
    </location>
</feature>
<sequence length="187" mass="19676">MRRHLTAGIALISAAGLALTGCASEDEKPKAGPEVAWAGHVCDSVTKSGRQVQVPKVDKKKPVAARKQIVTFLEALSTQLSGLRTDLRKHGSPPVHGTETSFLETLDRLDKNRKSLDTTIKQLKKAKVSDQKTLAKSLSAAGKSMSESGKYQGVAHELAAIPGLKPAFTQAPSCANVTGNAAPAAQQ</sequence>
<dbReference type="PROSITE" id="PS51257">
    <property type="entry name" value="PROKAR_LIPOPROTEIN"/>
    <property type="match status" value="1"/>
</dbReference>
<evidence type="ECO:0000313" key="2">
    <source>
        <dbReference type="EMBL" id="NGN65980.1"/>
    </source>
</evidence>
<keyword evidence="1" id="KW-0732">Signal</keyword>